<dbReference type="InterPro" id="IPR036388">
    <property type="entry name" value="WH-like_DNA-bd_sf"/>
</dbReference>
<dbReference type="Pfam" id="PF13412">
    <property type="entry name" value="HTH_24"/>
    <property type="match status" value="1"/>
</dbReference>
<evidence type="ECO:0000313" key="5">
    <source>
        <dbReference type="EMBL" id="TYB81367.1"/>
    </source>
</evidence>
<organism evidence="5 6">
    <name type="scientific">Maritimibacter fusiformis</name>
    <dbReference type="NCBI Taxonomy" id="2603819"/>
    <lineage>
        <taxon>Bacteria</taxon>
        <taxon>Pseudomonadati</taxon>
        <taxon>Pseudomonadota</taxon>
        <taxon>Alphaproteobacteria</taxon>
        <taxon>Rhodobacterales</taxon>
        <taxon>Roseobacteraceae</taxon>
        <taxon>Maritimibacter</taxon>
    </lineage>
</organism>
<evidence type="ECO:0000256" key="2">
    <source>
        <dbReference type="ARBA" id="ARBA00023125"/>
    </source>
</evidence>
<name>A0A5D0RIE3_9RHOB</name>
<evidence type="ECO:0000313" key="6">
    <source>
        <dbReference type="Proteomes" id="UP000322080"/>
    </source>
</evidence>
<dbReference type="GO" id="GO:0043200">
    <property type="term" value="P:response to amino acid"/>
    <property type="evidence" value="ECO:0007669"/>
    <property type="project" value="TreeGrafter"/>
</dbReference>
<dbReference type="Gene3D" id="1.10.10.10">
    <property type="entry name" value="Winged helix-like DNA-binding domain superfamily/Winged helix DNA-binding domain"/>
    <property type="match status" value="1"/>
</dbReference>
<dbReference type="InterPro" id="IPR019887">
    <property type="entry name" value="Tscrpt_reg_AsnC/Lrp_C"/>
</dbReference>
<dbReference type="Pfam" id="PF01037">
    <property type="entry name" value="AsnC_trans_reg"/>
    <property type="match status" value="1"/>
</dbReference>
<keyword evidence="2" id="KW-0238">DNA-binding</keyword>
<dbReference type="Gene3D" id="3.30.70.920">
    <property type="match status" value="1"/>
</dbReference>
<accession>A0A5D0RIE3</accession>
<dbReference type="InterPro" id="IPR011991">
    <property type="entry name" value="ArsR-like_HTH"/>
</dbReference>
<dbReference type="PANTHER" id="PTHR30154:SF34">
    <property type="entry name" value="TRANSCRIPTIONAL REGULATOR AZLB"/>
    <property type="match status" value="1"/>
</dbReference>
<dbReference type="PANTHER" id="PTHR30154">
    <property type="entry name" value="LEUCINE-RESPONSIVE REGULATORY PROTEIN"/>
    <property type="match status" value="1"/>
</dbReference>
<dbReference type="PROSITE" id="PS50956">
    <property type="entry name" value="HTH_ASNC_2"/>
    <property type="match status" value="1"/>
</dbReference>
<reference evidence="5 6" key="1">
    <citation type="submission" date="2019-08" db="EMBL/GenBank/DDBJ databases">
        <title>Identification of a novel species of the genus Boseongicola.</title>
        <authorList>
            <person name="Zhang X.-Q."/>
        </authorList>
    </citation>
    <scope>NUCLEOTIDE SEQUENCE [LARGE SCALE GENOMIC DNA]</scope>
    <source>
        <strain evidence="5 6">HY14</strain>
    </source>
</reference>
<evidence type="ECO:0000259" key="4">
    <source>
        <dbReference type="PROSITE" id="PS50956"/>
    </source>
</evidence>
<keyword evidence="1" id="KW-0805">Transcription regulation</keyword>
<dbReference type="GO" id="GO:0005829">
    <property type="term" value="C:cytosol"/>
    <property type="evidence" value="ECO:0007669"/>
    <property type="project" value="TreeGrafter"/>
</dbReference>
<evidence type="ECO:0000256" key="1">
    <source>
        <dbReference type="ARBA" id="ARBA00023015"/>
    </source>
</evidence>
<evidence type="ECO:0000256" key="3">
    <source>
        <dbReference type="ARBA" id="ARBA00023163"/>
    </source>
</evidence>
<dbReference type="InterPro" id="IPR019888">
    <property type="entry name" value="Tscrpt_reg_AsnC-like"/>
</dbReference>
<dbReference type="RefSeq" id="WP_148377761.1">
    <property type="nucleotide sequence ID" value="NZ_VSIY01000006.1"/>
</dbReference>
<comment type="caution">
    <text evidence="5">The sequence shown here is derived from an EMBL/GenBank/DDBJ whole genome shotgun (WGS) entry which is preliminary data.</text>
</comment>
<dbReference type="GO" id="GO:0006355">
    <property type="term" value="P:regulation of DNA-templated transcription"/>
    <property type="evidence" value="ECO:0007669"/>
    <property type="project" value="UniProtKB-ARBA"/>
</dbReference>
<dbReference type="Proteomes" id="UP000322080">
    <property type="component" value="Unassembled WGS sequence"/>
</dbReference>
<dbReference type="SUPFAM" id="SSF54909">
    <property type="entry name" value="Dimeric alpha+beta barrel"/>
    <property type="match status" value="1"/>
</dbReference>
<sequence>MSKDHPPLDETDKRLLSILQRDGRISVQDLAAQAGLSTSPCWRRLRKLEQSGLIAGYAALIDPRRIGLSARAYVHVSLIDHGEDTIRRFDAFVAQDDQIVECASATGTDDYILKVVARDAEGLERFLMQRLLGLGLVRSSTTHFVLREKKRTTALPLDLD</sequence>
<keyword evidence="6" id="KW-1185">Reference proteome</keyword>
<keyword evidence="3" id="KW-0804">Transcription</keyword>
<dbReference type="CDD" id="cd00090">
    <property type="entry name" value="HTH_ARSR"/>
    <property type="match status" value="1"/>
</dbReference>
<dbReference type="InterPro" id="IPR011008">
    <property type="entry name" value="Dimeric_a/b-barrel"/>
</dbReference>
<protein>
    <submittedName>
        <fullName evidence="5">Lrp/AsnC family transcriptional regulator</fullName>
    </submittedName>
</protein>
<dbReference type="SUPFAM" id="SSF46785">
    <property type="entry name" value="Winged helix' DNA-binding domain"/>
    <property type="match status" value="1"/>
</dbReference>
<dbReference type="InterPro" id="IPR000485">
    <property type="entry name" value="AsnC-type_HTH_dom"/>
</dbReference>
<gene>
    <name evidence="5" type="ORF">FVF75_09625</name>
</gene>
<dbReference type="AlphaFoldDB" id="A0A5D0RIE3"/>
<dbReference type="GO" id="GO:0043565">
    <property type="term" value="F:sequence-specific DNA binding"/>
    <property type="evidence" value="ECO:0007669"/>
    <property type="project" value="InterPro"/>
</dbReference>
<dbReference type="EMBL" id="VSIY01000006">
    <property type="protein sequence ID" value="TYB81367.1"/>
    <property type="molecule type" value="Genomic_DNA"/>
</dbReference>
<feature type="domain" description="HTH asnC-type" evidence="4">
    <location>
        <begin position="8"/>
        <end position="69"/>
    </location>
</feature>
<dbReference type="PRINTS" id="PR00033">
    <property type="entry name" value="HTHASNC"/>
</dbReference>
<dbReference type="SMART" id="SM00344">
    <property type="entry name" value="HTH_ASNC"/>
    <property type="match status" value="1"/>
</dbReference>
<dbReference type="InterPro" id="IPR036390">
    <property type="entry name" value="WH_DNA-bd_sf"/>
</dbReference>
<proteinExistence type="predicted"/>